<keyword evidence="2" id="KW-0456">Lyase</keyword>
<accession>A0A9X0XFS9</accession>
<reference evidence="3 4" key="1">
    <citation type="submission" date="2021-01" db="EMBL/GenBank/DDBJ databases">
        <title>Piscinibacter sp. Jin2 Genome sequencing and assembly.</title>
        <authorList>
            <person name="Kim I."/>
        </authorList>
    </citation>
    <scope>NUCLEOTIDE SEQUENCE [LARGE SCALE GENOMIC DNA]</scope>
    <source>
        <strain evidence="3 4">Jin2</strain>
    </source>
</reference>
<keyword evidence="4" id="KW-1185">Reference proteome</keyword>
<dbReference type="GO" id="GO:0016829">
    <property type="term" value="F:lyase activity"/>
    <property type="evidence" value="ECO:0007669"/>
    <property type="project" value="UniProtKB-KW"/>
</dbReference>
<dbReference type="Gene3D" id="3.40.50.1400">
    <property type="match status" value="1"/>
</dbReference>
<name>A0A9X0XFS9_9BURK</name>
<sequence length="144" mass="14409">MNAASDLAAADGVLLFAHGARDPAWAGPFEGVAQRLRAQAPGLHVGLGFLEFMSPSLAEAGAALAQAGCRHVRVVPLFLGAGGHVRKDLPALLDALRAAQPGCRYSLAPAVGELAPVVGAMAEAALALAADPAAVPRHDAAPAP</sequence>
<dbReference type="AlphaFoldDB" id="A0A9X0XFS9"/>
<dbReference type="Pfam" id="PF01903">
    <property type="entry name" value="CbiX"/>
    <property type="match status" value="1"/>
</dbReference>
<dbReference type="InterPro" id="IPR050963">
    <property type="entry name" value="Sirohydro_Cobaltochel/CbiX"/>
</dbReference>
<evidence type="ECO:0000256" key="2">
    <source>
        <dbReference type="ARBA" id="ARBA00023239"/>
    </source>
</evidence>
<dbReference type="InterPro" id="IPR002762">
    <property type="entry name" value="CbiX-like"/>
</dbReference>
<dbReference type="SUPFAM" id="SSF53800">
    <property type="entry name" value="Chelatase"/>
    <property type="match status" value="1"/>
</dbReference>
<dbReference type="Proteomes" id="UP000643207">
    <property type="component" value="Unassembled WGS sequence"/>
</dbReference>
<dbReference type="PANTHER" id="PTHR33542:SF5">
    <property type="entry name" value="FERROCHELATASE CHE1"/>
    <property type="match status" value="1"/>
</dbReference>
<protein>
    <submittedName>
        <fullName evidence="3">CbiX/SirB N-terminal domain-containing protein</fullName>
    </submittedName>
</protein>
<evidence type="ECO:0000313" key="3">
    <source>
        <dbReference type="EMBL" id="MBL0720146.1"/>
    </source>
</evidence>
<evidence type="ECO:0000256" key="1">
    <source>
        <dbReference type="ARBA" id="ARBA00022723"/>
    </source>
</evidence>
<dbReference type="CDD" id="cd03416">
    <property type="entry name" value="CbiX_SirB_N"/>
    <property type="match status" value="1"/>
</dbReference>
<dbReference type="EMBL" id="JAERRA010000001">
    <property type="protein sequence ID" value="MBL0720146.1"/>
    <property type="molecule type" value="Genomic_DNA"/>
</dbReference>
<evidence type="ECO:0000313" key="4">
    <source>
        <dbReference type="Proteomes" id="UP000643207"/>
    </source>
</evidence>
<dbReference type="RefSeq" id="WP_201825966.1">
    <property type="nucleotide sequence ID" value="NZ_JAERRA010000001.1"/>
</dbReference>
<organism evidence="3 4">
    <name type="scientific">Aquariibacter lacus</name>
    <dbReference type="NCBI Taxonomy" id="2801332"/>
    <lineage>
        <taxon>Bacteria</taxon>
        <taxon>Pseudomonadati</taxon>
        <taxon>Pseudomonadota</taxon>
        <taxon>Betaproteobacteria</taxon>
        <taxon>Burkholderiales</taxon>
        <taxon>Sphaerotilaceae</taxon>
        <taxon>Aquariibacter</taxon>
    </lineage>
</organism>
<comment type="caution">
    <text evidence="3">The sequence shown here is derived from an EMBL/GenBank/DDBJ whole genome shotgun (WGS) entry which is preliminary data.</text>
</comment>
<gene>
    <name evidence="3" type="ORF">JI742_09620</name>
</gene>
<dbReference type="GO" id="GO:0046872">
    <property type="term" value="F:metal ion binding"/>
    <property type="evidence" value="ECO:0007669"/>
    <property type="project" value="UniProtKB-KW"/>
</dbReference>
<dbReference type="PANTHER" id="PTHR33542">
    <property type="entry name" value="SIROHYDROCHLORIN FERROCHELATASE, CHLOROPLASTIC"/>
    <property type="match status" value="1"/>
</dbReference>
<keyword evidence="1" id="KW-0479">Metal-binding</keyword>
<proteinExistence type="predicted"/>